<dbReference type="EMBL" id="CP090165">
    <property type="protein sequence ID" value="UJO15647.1"/>
    <property type="molecule type" value="Genomic_DNA"/>
</dbReference>
<evidence type="ECO:0000256" key="24">
    <source>
        <dbReference type="ARBA" id="ARBA00068111"/>
    </source>
</evidence>
<comment type="pathway">
    <text evidence="5">Cofactor biosynthesis; tetrahydrofolate biosynthesis; 7,8-dihydrofolate from 2-amino-4-hydroxy-6-hydroxymethyl-7,8-dihydropteridine diphosphate and 4-aminobenzoate: step 1/2.</text>
</comment>
<dbReference type="InterPro" id="IPR045031">
    <property type="entry name" value="DHP_synth-like"/>
</dbReference>
<evidence type="ECO:0000256" key="1">
    <source>
        <dbReference type="ARBA" id="ARBA00000012"/>
    </source>
</evidence>
<dbReference type="GO" id="GO:0004156">
    <property type="term" value="F:dihydropteroate synthase activity"/>
    <property type="evidence" value="ECO:0007669"/>
    <property type="project" value="UniProtKB-EC"/>
</dbReference>
<evidence type="ECO:0000256" key="22">
    <source>
        <dbReference type="ARBA" id="ARBA00061548"/>
    </source>
</evidence>
<evidence type="ECO:0000256" key="9">
    <source>
        <dbReference type="ARBA" id="ARBA00009951"/>
    </source>
</evidence>
<comment type="cofactor">
    <cofactor evidence="4">
        <name>Mg(2+)</name>
        <dbReference type="ChEBI" id="CHEBI:18420"/>
    </cofactor>
</comment>
<keyword evidence="16" id="KW-0418">Kinase</keyword>
<dbReference type="CDD" id="cd00483">
    <property type="entry name" value="HPPK"/>
    <property type="match status" value="1"/>
</dbReference>
<dbReference type="InterPro" id="IPR000550">
    <property type="entry name" value="Hppk"/>
</dbReference>
<gene>
    <name evidence="27" type="ORF">CLAFUR5_08146</name>
</gene>
<keyword evidence="20" id="KW-0511">Multifunctional enzyme</keyword>
<evidence type="ECO:0000256" key="19">
    <source>
        <dbReference type="ARBA" id="ARBA00022909"/>
    </source>
</evidence>
<dbReference type="Pfam" id="PF00809">
    <property type="entry name" value="Pterin_bind"/>
    <property type="match status" value="1"/>
</dbReference>
<keyword evidence="14" id="KW-0479">Metal-binding</keyword>
<comment type="similarity">
    <text evidence="22">In the central section; belongs to the HPPK family.</text>
</comment>
<dbReference type="Gene3D" id="3.20.20.20">
    <property type="entry name" value="Dihydropteroate synthase-like"/>
    <property type="match status" value="1"/>
</dbReference>
<comment type="catalytic activity">
    <reaction evidence="2">
        <text>6-hydroxymethyl-7,8-dihydropterin + ATP = (7,8-dihydropterin-6-yl)methyl diphosphate + AMP + H(+)</text>
        <dbReference type="Rhea" id="RHEA:11412"/>
        <dbReference type="ChEBI" id="CHEBI:15378"/>
        <dbReference type="ChEBI" id="CHEBI:30616"/>
        <dbReference type="ChEBI" id="CHEBI:44841"/>
        <dbReference type="ChEBI" id="CHEBI:72950"/>
        <dbReference type="ChEBI" id="CHEBI:456215"/>
        <dbReference type="EC" id="2.7.6.3"/>
    </reaction>
</comment>
<dbReference type="GO" id="GO:0016301">
    <property type="term" value="F:kinase activity"/>
    <property type="evidence" value="ECO:0007669"/>
    <property type="project" value="UniProtKB-KW"/>
</dbReference>
<dbReference type="Pfam" id="PF01288">
    <property type="entry name" value="HPPK"/>
    <property type="match status" value="1"/>
</dbReference>
<keyword evidence="28" id="KW-1185">Reference proteome</keyword>
<dbReference type="EC" id="2.7.6.3" evidence="12"/>
<evidence type="ECO:0000256" key="3">
    <source>
        <dbReference type="ARBA" id="ARBA00001353"/>
    </source>
</evidence>
<evidence type="ECO:0000256" key="21">
    <source>
        <dbReference type="ARBA" id="ARBA00058009"/>
    </source>
</evidence>
<dbReference type="GO" id="GO:0046872">
    <property type="term" value="F:metal ion binding"/>
    <property type="evidence" value="ECO:0007669"/>
    <property type="project" value="UniProtKB-KW"/>
</dbReference>
<comment type="catalytic activity">
    <reaction evidence="1">
        <text>(7,8-dihydropterin-6-yl)methyl diphosphate + 4-aminobenzoate = 7,8-dihydropteroate + diphosphate</text>
        <dbReference type="Rhea" id="RHEA:19949"/>
        <dbReference type="ChEBI" id="CHEBI:17836"/>
        <dbReference type="ChEBI" id="CHEBI:17839"/>
        <dbReference type="ChEBI" id="CHEBI:33019"/>
        <dbReference type="ChEBI" id="CHEBI:72950"/>
        <dbReference type="EC" id="2.5.1.15"/>
    </reaction>
</comment>
<dbReference type="PANTHER" id="PTHR20941">
    <property type="entry name" value="FOLATE SYNTHESIS PROTEINS"/>
    <property type="match status" value="1"/>
</dbReference>
<dbReference type="SUPFAM" id="SSF55083">
    <property type="entry name" value="6-hydroxymethyl-7,8-dihydropterin pyrophosphokinase, HPPK"/>
    <property type="match status" value="1"/>
</dbReference>
<dbReference type="InterPro" id="IPR011005">
    <property type="entry name" value="Dihydropteroate_synth-like_sf"/>
</dbReference>
<dbReference type="EC" id="4.1.2.25" evidence="11"/>
<evidence type="ECO:0000256" key="4">
    <source>
        <dbReference type="ARBA" id="ARBA00001946"/>
    </source>
</evidence>
<dbReference type="PANTHER" id="PTHR20941:SF1">
    <property type="entry name" value="FOLIC ACID SYNTHESIS PROTEIN FOL1"/>
    <property type="match status" value="1"/>
</dbReference>
<dbReference type="Gene3D" id="3.30.70.560">
    <property type="entry name" value="7,8-Dihydro-6-hydroxymethylpterin-pyrophosphokinase HPPK"/>
    <property type="match status" value="1"/>
</dbReference>
<evidence type="ECO:0000256" key="17">
    <source>
        <dbReference type="ARBA" id="ARBA00022840"/>
    </source>
</evidence>
<evidence type="ECO:0000256" key="14">
    <source>
        <dbReference type="ARBA" id="ARBA00022723"/>
    </source>
</evidence>
<evidence type="ECO:0000256" key="18">
    <source>
        <dbReference type="ARBA" id="ARBA00022842"/>
    </source>
</evidence>
<feature type="region of interest" description="Disordered" evidence="25">
    <location>
        <begin position="147"/>
        <end position="171"/>
    </location>
</feature>
<evidence type="ECO:0000256" key="13">
    <source>
        <dbReference type="ARBA" id="ARBA00022679"/>
    </source>
</evidence>
<organism evidence="27 28">
    <name type="scientific">Passalora fulva</name>
    <name type="common">Tomato leaf mold</name>
    <name type="synonym">Cladosporium fulvum</name>
    <dbReference type="NCBI Taxonomy" id="5499"/>
    <lineage>
        <taxon>Eukaryota</taxon>
        <taxon>Fungi</taxon>
        <taxon>Dikarya</taxon>
        <taxon>Ascomycota</taxon>
        <taxon>Pezizomycotina</taxon>
        <taxon>Dothideomycetes</taxon>
        <taxon>Dothideomycetidae</taxon>
        <taxon>Mycosphaerellales</taxon>
        <taxon>Mycosphaerellaceae</taxon>
        <taxon>Fulvia</taxon>
    </lineage>
</organism>
<sequence>MRAGHAKSMQWSTIASPGSHPGSPKCLLTARTFAHKLQSRHQFWTGHDQKSNFHATRTRLGWQTLDAGLAPRSQTLRVSRAFALHVLSAKPYNHAQFGVARTWAERSPVRLHRKRALSSVASPPAAMMSEPPDSYNAIVTDHTGADRREDLGAHDGDSSISGDHKSKHKLPSDISEKLGVRRTILIRVRDHSAALEMLETLSERLYNRFVQNVRNSSRRGLSCWAEALLQCCHEFGDCKVIAYHSLQWARIPGAVWKGRQRTYWIWAKLEAGCPAIELGFSHDVGIQQSISQTAADARIITDIRVTLLGRIDERRLAQANPAEAISGRQEANFLADMAATVASRVCEAMKFQTVDDALSAIAETMLRVLEFRSHPLVLHRVGLIARNATSQTVTLVNATWKTSTSGVGNEVEVTFDHKSFVHNQDMSTEARDEDHEEPGDGFDIQADVNQASSGKREVSSDVTGHGALQSVDDSVTALAHDGNGLTLRPADFLPLQRSHLHVPLYQNQLVLERGDKKQLSFRKLSSKPIEIHLGVRNLKISLAWSPEQWKTVAKVTPLELAQDIEDHLVNKTKNSITSCSEAMNTLIANLPGNPSVRFEFTTHLDGYGGIGEAKVSFFQPHHDTIHLFLPGLSVNKPGRRLMVMVILRGNVVAQDSQNQSIQKALQSVVDSLEPFVRDIFKDAQTQDSQHAAQLIATRVLHEPRVSAGVLKVNRVDSTIVTQAPGESDSAVRASAARGANNEAIFVALGSNIGDRVTSIEDALRILDSNDKIRVLQTSPLYETEPMYVEDQERFLNGVCKIETELEPVELLNTLQAVESGLGRVKLIDKGPRNIDLDIVAYGQRIVETNRLIVPHRLMLEREFVLRPLCDLANDFNHPQSGTEVAAHLLRLPPADTPMYPLTPLAPGLDAHSLNPARKTMVMSILNVTPDSFSDGGIHQPTEVEALKTTVAAHIAAGAKIIDIGGQSSRPNAPDVSPEEEIARILPAIEAIKSLPEASKVAISIDTYRAAVAEAAINAGAHMINDISAGMLDPDMLSTIARLGCTYIMMHMRGTPATMQNDENTSYPDGLISTIASELTARLKAAEEAGIRRWRIILDPGIGFAKDTGQNLDILCKFRSLRYDERLRTYPWLVGSSRKGFIGKITGVENAADRVSGTAATVTAAVQGGAEIVRVHDVEEMVRVVKMADAMYRGLSTEKSVT</sequence>
<dbReference type="GO" id="GO:0004150">
    <property type="term" value="F:dihydroneopterin aldolase activity"/>
    <property type="evidence" value="ECO:0007669"/>
    <property type="project" value="UniProtKB-EC"/>
</dbReference>
<dbReference type="InterPro" id="IPR035907">
    <property type="entry name" value="Hppk_sf"/>
</dbReference>
<name>A0A9Q8P789_PASFU</name>
<accession>A0A9Q8P789</accession>
<dbReference type="NCBIfam" id="TIGR01496">
    <property type="entry name" value="DHPS"/>
    <property type="match status" value="1"/>
</dbReference>
<comment type="function">
    <text evidence="21">Catalyzes three sequential steps of tetrahydrofolate biosynthesis.</text>
</comment>
<dbReference type="PROSITE" id="PS00793">
    <property type="entry name" value="DHPS_2"/>
    <property type="match status" value="1"/>
</dbReference>
<evidence type="ECO:0000256" key="5">
    <source>
        <dbReference type="ARBA" id="ARBA00004763"/>
    </source>
</evidence>
<protein>
    <recommendedName>
        <fullName evidence="23">Folic acid synthesis protein FOL1</fullName>
        <ecNumber evidence="10">2.5.1.15</ecNumber>
        <ecNumber evidence="12">2.7.6.3</ecNumber>
        <ecNumber evidence="11">4.1.2.25</ecNumber>
    </recommendedName>
    <alternativeName>
        <fullName evidence="24">Folic acid synthesis protein fol1</fullName>
    </alternativeName>
</protein>
<dbReference type="GO" id="GO:0046654">
    <property type="term" value="P:tetrahydrofolate biosynthetic process"/>
    <property type="evidence" value="ECO:0007669"/>
    <property type="project" value="TreeGrafter"/>
</dbReference>
<proteinExistence type="inferred from homology"/>
<comment type="catalytic activity">
    <reaction evidence="3">
        <text>7,8-dihydroneopterin = 6-hydroxymethyl-7,8-dihydropterin + glycolaldehyde</text>
        <dbReference type="Rhea" id="RHEA:10540"/>
        <dbReference type="ChEBI" id="CHEBI:17001"/>
        <dbReference type="ChEBI" id="CHEBI:17071"/>
        <dbReference type="ChEBI" id="CHEBI:44841"/>
        <dbReference type="EC" id="4.1.2.25"/>
    </reaction>
</comment>
<keyword evidence="18" id="KW-0460">Magnesium</keyword>
<dbReference type="KEGG" id="ffu:CLAFUR5_08146"/>
<evidence type="ECO:0000256" key="10">
    <source>
        <dbReference type="ARBA" id="ARBA00012458"/>
    </source>
</evidence>
<dbReference type="GO" id="GO:0046656">
    <property type="term" value="P:folic acid biosynthetic process"/>
    <property type="evidence" value="ECO:0007669"/>
    <property type="project" value="UniProtKB-KW"/>
</dbReference>
<evidence type="ECO:0000256" key="16">
    <source>
        <dbReference type="ARBA" id="ARBA00022777"/>
    </source>
</evidence>
<keyword evidence="13" id="KW-0808">Transferase</keyword>
<evidence type="ECO:0000256" key="6">
    <source>
        <dbReference type="ARBA" id="ARBA00005013"/>
    </source>
</evidence>
<dbReference type="PROSITE" id="PS50972">
    <property type="entry name" value="PTERIN_BINDING"/>
    <property type="match status" value="1"/>
</dbReference>
<dbReference type="OrthoDB" id="615426at2759"/>
<evidence type="ECO:0000256" key="12">
    <source>
        <dbReference type="ARBA" id="ARBA00013253"/>
    </source>
</evidence>
<keyword evidence="15" id="KW-0547">Nucleotide-binding</keyword>
<evidence type="ECO:0000313" key="28">
    <source>
        <dbReference type="Proteomes" id="UP000756132"/>
    </source>
</evidence>
<comment type="similarity">
    <text evidence="9">In the C-terminal section; belongs to the DHPS family.</text>
</comment>
<dbReference type="GO" id="GO:0005740">
    <property type="term" value="C:mitochondrial envelope"/>
    <property type="evidence" value="ECO:0007669"/>
    <property type="project" value="TreeGrafter"/>
</dbReference>
<feature type="region of interest" description="Disordered" evidence="25">
    <location>
        <begin position="1"/>
        <end position="22"/>
    </location>
</feature>
<dbReference type="InterPro" id="IPR000489">
    <property type="entry name" value="Pterin-binding_dom"/>
</dbReference>
<dbReference type="EC" id="2.5.1.15" evidence="10"/>
<dbReference type="SUPFAM" id="SSF51717">
    <property type="entry name" value="Dihydropteroate synthetase-like"/>
    <property type="match status" value="1"/>
</dbReference>
<evidence type="ECO:0000256" key="20">
    <source>
        <dbReference type="ARBA" id="ARBA00023268"/>
    </source>
</evidence>
<evidence type="ECO:0000313" key="27">
    <source>
        <dbReference type="EMBL" id="UJO15647.1"/>
    </source>
</evidence>
<reference evidence="27" key="2">
    <citation type="journal article" date="2022" name="Microb. Genom.">
        <title>A chromosome-scale genome assembly of the tomato pathogen Cladosporium fulvum reveals a compartmentalized genome architecture and the presence of a dispensable chromosome.</title>
        <authorList>
            <person name="Zaccaron A.Z."/>
            <person name="Chen L.H."/>
            <person name="Samaras A."/>
            <person name="Stergiopoulos I."/>
        </authorList>
    </citation>
    <scope>NUCLEOTIDE SEQUENCE</scope>
    <source>
        <strain evidence="27">Race5_Kim</strain>
    </source>
</reference>
<dbReference type="CDD" id="cd00739">
    <property type="entry name" value="DHPS"/>
    <property type="match status" value="1"/>
</dbReference>
<dbReference type="FunFam" id="3.20.20.20:FF:000006">
    <property type="entry name" value="Dihydropteroate synthase"/>
    <property type="match status" value="1"/>
</dbReference>
<evidence type="ECO:0000256" key="11">
    <source>
        <dbReference type="ARBA" id="ARBA00013043"/>
    </source>
</evidence>
<dbReference type="GeneID" id="71988024"/>
<comment type="pathway">
    <text evidence="7">Cofactor biosynthesis; tetrahydrofolate biosynthesis; 2-amino-4-hydroxy-6-hydroxymethyl-7,8-dihydropteridine diphosphate from 7,8-dihydroneopterin triphosphate: step 4/4.</text>
</comment>
<dbReference type="PROSITE" id="PS00794">
    <property type="entry name" value="HPPK"/>
    <property type="match status" value="1"/>
</dbReference>
<reference evidence="27" key="1">
    <citation type="submission" date="2021-12" db="EMBL/GenBank/DDBJ databases">
        <authorList>
            <person name="Zaccaron A."/>
            <person name="Stergiopoulos I."/>
        </authorList>
    </citation>
    <scope>NUCLEOTIDE SEQUENCE</scope>
    <source>
        <strain evidence="27">Race5_Kim</strain>
    </source>
</reference>
<keyword evidence="19" id="KW-0289">Folate biosynthesis</keyword>
<comment type="pathway">
    <text evidence="6">Cofactor biosynthesis; tetrahydrofolate biosynthesis; 2-amino-4-hydroxy-6-hydroxymethyl-7,8-dihydropteridine diphosphate from 7,8-dihydroneopterin triphosphate: step 3/4.</text>
</comment>
<feature type="compositionally biased region" description="Basic and acidic residues" evidence="25">
    <location>
        <begin position="147"/>
        <end position="157"/>
    </location>
</feature>
<dbReference type="GO" id="GO:0005524">
    <property type="term" value="F:ATP binding"/>
    <property type="evidence" value="ECO:0007669"/>
    <property type="project" value="UniProtKB-KW"/>
</dbReference>
<evidence type="ECO:0000256" key="8">
    <source>
        <dbReference type="ARBA" id="ARBA00009640"/>
    </source>
</evidence>
<evidence type="ECO:0000256" key="15">
    <source>
        <dbReference type="ARBA" id="ARBA00022741"/>
    </source>
</evidence>
<feature type="domain" description="Pterin-binding" evidence="26">
    <location>
        <begin position="919"/>
        <end position="1185"/>
    </location>
</feature>
<evidence type="ECO:0000256" key="2">
    <source>
        <dbReference type="ARBA" id="ARBA00000198"/>
    </source>
</evidence>
<evidence type="ECO:0000256" key="23">
    <source>
        <dbReference type="ARBA" id="ARBA00067568"/>
    </source>
</evidence>
<evidence type="ECO:0000256" key="7">
    <source>
        <dbReference type="ARBA" id="ARBA00005051"/>
    </source>
</evidence>
<evidence type="ECO:0000259" key="26">
    <source>
        <dbReference type="PROSITE" id="PS50972"/>
    </source>
</evidence>
<dbReference type="GO" id="GO:0003848">
    <property type="term" value="F:2-amino-4-hydroxy-6-hydroxymethyldihydropteridine diphosphokinase activity"/>
    <property type="evidence" value="ECO:0007669"/>
    <property type="project" value="UniProtKB-EC"/>
</dbReference>
<dbReference type="Proteomes" id="UP000756132">
    <property type="component" value="Chromosome 3"/>
</dbReference>
<comment type="similarity">
    <text evidence="8">In the N-terminal section; belongs to the DHNA family.</text>
</comment>
<dbReference type="AlphaFoldDB" id="A0A9Q8P789"/>
<evidence type="ECO:0000256" key="25">
    <source>
        <dbReference type="SAM" id="MobiDB-lite"/>
    </source>
</evidence>
<keyword evidence="17" id="KW-0067">ATP-binding</keyword>
<dbReference type="InterPro" id="IPR006390">
    <property type="entry name" value="DHP_synth_dom"/>
</dbReference>
<dbReference type="RefSeq" id="XP_047760013.1">
    <property type="nucleotide sequence ID" value="XM_047907294.1"/>
</dbReference>
<dbReference type="NCBIfam" id="TIGR01498">
    <property type="entry name" value="folK"/>
    <property type="match status" value="1"/>
</dbReference>